<organism evidence="2 3">
    <name type="scientific">Alternaria alternata</name>
    <name type="common">Alternaria rot fungus</name>
    <name type="synonym">Torula alternata</name>
    <dbReference type="NCBI Taxonomy" id="5599"/>
    <lineage>
        <taxon>Eukaryota</taxon>
        <taxon>Fungi</taxon>
        <taxon>Dikarya</taxon>
        <taxon>Ascomycota</taxon>
        <taxon>Pezizomycotina</taxon>
        <taxon>Dothideomycetes</taxon>
        <taxon>Pleosporomycetidae</taxon>
        <taxon>Pleosporales</taxon>
        <taxon>Pleosporineae</taxon>
        <taxon>Pleosporaceae</taxon>
        <taxon>Alternaria</taxon>
        <taxon>Alternaria sect. Alternaria</taxon>
        <taxon>Alternaria alternata complex</taxon>
    </lineage>
</organism>
<protein>
    <submittedName>
        <fullName evidence="2">Uncharacterized protein</fullName>
    </submittedName>
</protein>
<keyword evidence="1" id="KW-0812">Transmembrane</keyword>
<dbReference type="KEGG" id="aalt:CC77DRAFT_205354"/>
<evidence type="ECO:0000256" key="1">
    <source>
        <dbReference type="SAM" id="Phobius"/>
    </source>
</evidence>
<keyword evidence="1" id="KW-1133">Transmembrane helix</keyword>
<gene>
    <name evidence="2" type="ORF">CC77DRAFT_205354</name>
</gene>
<dbReference type="VEuPathDB" id="FungiDB:CC77DRAFT_205354"/>
<evidence type="ECO:0000313" key="2">
    <source>
        <dbReference type="EMBL" id="OAG18669.1"/>
    </source>
</evidence>
<dbReference type="RefSeq" id="XP_018384090.1">
    <property type="nucleotide sequence ID" value="XM_018530625.1"/>
</dbReference>
<dbReference type="GeneID" id="29116219"/>
<dbReference type="Proteomes" id="UP000077248">
    <property type="component" value="Unassembled WGS sequence"/>
</dbReference>
<proteinExistence type="predicted"/>
<feature type="transmembrane region" description="Helical" evidence="1">
    <location>
        <begin position="22"/>
        <end position="43"/>
    </location>
</feature>
<accession>A0A177DIJ5</accession>
<sequence>MCLVGHSILTDAVGNIQFQKEALPIVVLACLVTYPMLLGYLHVCSSSRFLALMNVSSISRRLRHASTHQMDLNWATGERSILGLMMRETENIVMAGN</sequence>
<keyword evidence="1" id="KW-0472">Membrane</keyword>
<dbReference type="AlphaFoldDB" id="A0A177DIJ5"/>
<dbReference type="EMBL" id="KV441483">
    <property type="protein sequence ID" value="OAG18669.1"/>
    <property type="molecule type" value="Genomic_DNA"/>
</dbReference>
<evidence type="ECO:0000313" key="3">
    <source>
        <dbReference type="Proteomes" id="UP000077248"/>
    </source>
</evidence>
<name>A0A177DIJ5_ALTAL</name>
<reference evidence="2 3" key="1">
    <citation type="submission" date="2016-05" db="EMBL/GenBank/DDBJ databases">
        <title>Comparative analysis of secretome profiles of manganese(II)-oxidizing ascomycete fungi.</title>
        <authorList>
            <consortium name="DOE Joint Genome Institute"/>
            <person name="Zeiner C.A."/>
            <person name="Purvine S.O."/>
            <person name="Zink E.M."/>
            <person name="Wu S."/>
            <person name="Pasa-Tolic L."/>
            <person name="Chaput D.L."/>
            <person name="Haridas S."/>
            <person name="Grigoriev I.V."/>
            <person name="Santelli C.M."/>
            <person name="Hansel C.M."/>
        </authorList>
    </citation>
    <scope>NUCLEOTIDE SEQUENCE [LARGE SCALE GENOMIC DNA]</scope>
    <source>
        <strain evidence="2 3">SRC1lrK2f</strain>
    </source>
</reference>
<keyword evidence="3" id="KW-1185">Reference proteome</keyword>